<protein>
    <submittedName>
        <fullName evidence="2">Uncharacterized protein</fullName>
    </submittedName>
</protein>
<dbReference type="AlphaFoldDB" id="A0A0D1LM20"/>
<dbReference type="InterPro" id="IPR010982">
    <property type="entry name" value="Lambda_DNA-bd_dom_sf"/>
</dbReference>
<dbReference type="PATRIC" id="fig|280871.6.peg.2178"/>
<dbReference type="EMBL" id="JXST01000012">
    <property type="protein sequence ID" value="KIU16971.1"/>
    <property type="molecule type" value="Genomic_DNA"/>
</dbReference>
<sequence>MTLTSEVRDTPSGADDPGASTAAGTNGAPTVAFPAQAPGEKPVEFWSTSAIRAALENDDLAVWQRIVVAIKRDPFGRTARQVEEILATTNPYGISKALSEVLDRTRTQLEANECAEVARQIRLLMERSGLSETEFASRIGVGAQELSTYVAGTTSPSAALLVRMRRLSDRFARMRSARS</sequence>
<keyword evidence="3" id="KW-1185">Reference proteome</keyword>
<feature type="region of interest" description="Disordered" evidence="1">
    <location>
        <begin position="1"/>
        <end position="36"/>
    </location>
</feature>
<dbReference type="OrthoDB" id="4409301at2"/>
<evidence type="ECO:0000256" key="1">
    <source>
        <dbReference type="SAM" id="MobiDB-lite"/>
    </source>
</evidence>
<dbReference type="STRING" id="280871.TL10_10510"/>
<dbReference type="InterPro" id="IPR001387">
    <property type="entry name" value="Cro/C1-type_HTH"/>
</dbReference>
<dbReference type="SUPFAM" id="SSF47413">
    <property type="entry name" value="lambda repressor-like DNA-binding domains"/>
    <property type="match status" value="1"/>
</dbReference>
<dbReference type="RefSeq" id="WP_043391179.1">
    <property type="nucleotide sequence ID" value="NZ_JXST01000012.1"/>
</dbReference>
<evidence type="ECO:0000313" key="3">
    <source>
        <dbReference type="Proteomes" id="UP000032221"/>
    </source>
</evidence>
<dbReference type="Pfam" id="PF13560">
    <property type="entry name" value="HTH_31"/>
    <property type="match status" value="1"/>
</dbReference>
<reference evidence="2 3" key="1">
    <citation type="submission" date="2015-01" db="EMBL/GenBank/DDBJ databases">
        <title>Genome sequence of Mycobacterium llatzerense and Mycobacterium immunogenum recovered from brain abscess.</title>
        <authorList>
            <person name="Greninger A.L."/>
            <person name="Langelier C."/>
            <person name="Cunningham G."/>
            <person name="Chiu C.Y."/>
            <person name="Miller S."/>
        </authorList>
    </citation>
    <scope>NUCLEOTIDE SEQUENCE [LARGE SCALE GENOMIC DNA]</scope>
    <source>
        <strain evidence="2 3">CLUC14</strain>
    </source>
</reference>
<dbReference type="Gene3D" id="1.10.260.40">
    <property type="entry name" value="lambda repressor-like DNA-binding domains"/>
    <property type="match status" value="1"/>
</dbReference>
<dbReference type="Proteomes" id="UP000032221">
    <property type="component" value="Unassembled WGS sequence"/>
</dbReference>
<gene>
    <name evidence="2" type="ORF">TL10_10510</name>
</gene>
<proteinExistence type="predicted"/>
<dbReference type="CDD" id="cd00093">
    <property type="entry name" value="HTH_XRE"/>
    <property type="match status" value="1"/>
</dbReference>
<comment type="caution">
    <text evidence="2">The sequence shown here is derived from an EMBL/GenBank/DDBJ whole genome shotgun (WGS) entry which is preliminary data.</text>
</comment>
<name>A0A0D1LM20_9MYCO</name>
<organism evidence="2 3">
    <name type="scientific">Mycolicibacterium llatzerense</name>
    <dbReference type="NCBI Taxonomy" id="280871"/>
    <lineage>
        <taxon>Bacteria</taxon>
        <taxon>Bacillati</taxon>
        <taxon>Actinomycetota</taxon>
        <taxon>Actinomycetes</taxon>
        <taxon>Mycobacteriales</taxon>
        <taxon>Mycobacteriaceae</taxon>
        <taxon>Mycolicibacterium</taxon>
    </lineage>
</organism>
<dbReference type="GO" id="GO:0003677">
    <property type="term" value="F:DNA binding"/>
    <property type="evidence" value="ECO:0007669"/>
    <property type="project" value="InterPro"/>
</dbReference>
<accession>A0A0D1LM20</accession>
<evidence type="ECO:0000313" key="2">
    <source>
        <dbReference type="EMBL" id="KIU16971.1"/>
    </source>
</evidence>